<dbReference type="CDD" id="cd07067">
    <property type="entry name" value="HP_PGM_like"/>
    <property type="match status" value="1"/>
</dbReference>
<dbReference type="STRING" id="331657.A0A4U0X380"/>
<evidence type="ECO:0000313" key="2">
    <source>
        <dbReference type="Proteomes" id="UP000308768"/>
    </source>
</evidence>
<accession>A0A4U0X380</accession>
<dbReference type="InterPro" id="IPR013078">
    <property type="entry name" value="His_Pase_superF_clade-1"/>
</dbReference>
<proteinExistence type="predicted"/>
<reference evidence="1 2" key="1">
    <citation type="submission" date="2017-03" db="EMBL/GenBank/DDBJ databases">
        <title>Genomes of endolithic fungi from Antarctica.</title>
        <authorList>
            <person name="Coleine C."/>
            <person name="Masonjones S."/>
            <person name="Stajich J.E."/>
        </authorList>
    </citation>
    <scope>NUCLEOTIDE SEQUENCE [LARGE SCALE GENOMIC DNA]</scope>
    <source>
        <strain evidence="1 2">CCFEE 5187</strain>
    </source>
</reference>
<dbReference type="SMART" id="SM00855">
    <property type="entry name" value="PGAM"/>
    <property type="match status" value="1"/>
</dbReference>
<dbReference type="InterPro" id="IPR050275">
    <property type="entry name" value="PGM_Phosphatase"/>
</dbReference>
<sequence>MDTNVEPLSSIGTAPEAGVTAAHHVFTVLKGFFLQDDLDTDPEGFDYNDPDLNFGLINRAYDTDASFDVSLQKTQWQRFERYVSDLNFESPKNTQYKILFMGRHGEGYHNVAERYYGTAEWDRYWSKLEGNGTVTWADAHLTDAGIEQAKTANAFWKRGIRDWGVPAPGRYYTSPLDRCLATAQYTFEGLGLPADRPFVPEVKELLREVIGVHTCDRRSSRTYIESHYPAYKIEDGLTEDDELYSPSHRETTEEQVTRLRQLLDDVFTHDKSTWISFTSHSGAIAALLEALGHREFRLPTGGVVPVLVKAVA</sequence>
<dbReference type="Proteomes" id="UP000308768">
    <property type="component" value="Unassembled WGS sequence"/>
</dbReference>
<gene>
    <name evidence="1" type="ORF">B0A49_09147</name>
</gene>
<dbReference type="GO" id="GO:0005737">
    <property type="term" value="C:cytoplasm"/>
    <property type="evidence" value="ECO:0007669"/>
    <property type="project" value="TreeGrafter"/>
</dbReference>
<dbReference type="PANTHER" id="PTHR48100">
    <property type="entry name" value="BROAD-SPECIFICITY PHOSPHATASE YOR283W-RELATED"/>
    <property type="match status" value="1"/>
</dbReference>
<protein>
    <recommendedName>
        <fullName evidence="3">Phosphoglycerate mutase</fullName>
    </recommendedName>
</protein>
<dbReference type="EMBL" id="NAJN01000783">
    <property type="protein sequence ID" value="TKA68795.1"/>
    <property type="molecule type" value="Genomic_DNA"/>
</dbReference>
<keyword evidence="2" id="KW-1185">Reference proteome</keyword>
<comment type="caution">
    <text evidence="1">The sequence shown here is derived from an EMBL/GenBank/DDBJ whole genome shotgun (WGS) entry which is preliminary data.</text>
</comment>
<organism evidence="1 2">
    <name type="scientific">Cryomyces minteri</name>
    <dbReference type="NCBI Taxonomy" id="331657"/>
    <lineage>
        <taxon>Eukaryota</taxon>
        <taxon>Fungi</taxon>
        <taxon>Dikarya</taxon>
        <taxon>Ascomycota</taxon>
        <taxon>Pezizomycotina</taxon>
        <taxon>Dothideomycetes</taxon>
        <taxon>Dothideomycetes incertae sedis</taxon>
        <taxon>Cryomyces</taxon>
    </lineage>
</organism>
<dbReference type="OrthoDB" id="496981at2759"/>
<dbReference type="InterPro" id="IPR029033">
    <property type="entry name" value="His_PPase_superfam"/>
</dbReference>
<dbReference type="SUPFAM" id="SSF53254">
    <property type="entry name" value="Phosphoglycerate mutase-like"/>
    <property type="match status" value="1"/>
</dbReference>
<dbReference type="Gene3D" id="3.40.50.1240">
    <property type="entry name" value="Phosphoglycerate mutase-like"/>
    <property type="match status" value="1"/>
</dbReference>
<name>A0A4U0X380_9PEZI</name>
<dbReference type="Pfam" id="PF00300">
    <property type="entry name" value="His_Phos_1"/>
    <property type="match status" value="1"/>
</dbReference>
<evidence type="ECO:0008006" key="3">
    <source>
        <dbReference type="Google" id="ProtNLM"/>
    </source>
</evidence>
<dbReference type="GO" id="GO:0016791">
    <property type="term" value="F:phosphatase activity"/>
    <property type="evidence" value="ECO:0007669"/>
    <property type="project" value="TreeGrafter"/>
</dbReference>
<dbReference type="AlphaFoldDB" id="A0A4U0X380"/>
<evidence type="ECO:0000313" key="1">
    <source>
        <dbReference type="EMBL" id="TKA68795.1"/>
    </source>
</evidence>
<dbReference type="PANTHER" id="PTHR48100:SF1">
    <property type="entry name" value="HISTIDINE PHOSPHATASE FAMILY PROTEIN-RELATED"/>
    <property type="match status" value="1"/>
</dbReference>